<dbReference type="AlphaFoldDB" id="A0AAE4SCE8"/>
<evidence type="ECO:0000256" key="8">
    <source>
        <dbReference type="PIRNR" id="PIRNR000264"/>
    </source>
</evidence>
<keyword evidence="6 8" id="KW-0484">Methanogenesis</keyword>
<organism evidence="10 11">
    <name type="scientific">Methanorbis rubei</name>
    <dbReference type="NCBI Taxonomy" id="3028300"/>
    <lineage>
        <taxon>Archaea</taxon>
        <taxon>Methanobacteriati</taxon>
        <taxon>Methanobacteriota</taxon>
        <taxon>Stenosarchaea group</taxon>
        <taxon>Methanomicrobia</taxon>
        <taxon>Methanomicrobiales</taxon>
        <taxon>Methanocorpusculaceae</taxon>
        <taxon>Methanorbis</taxon>
    </lineage>
</organism>
<dbReference type="Gene3D" id="3.90.320.20">
    <property type="entry name" value="Methyl-coenzyme M reductase, gamma subunit"/>
    <property type="match status" value="1"/>
</dbReference>
<accession>A0AAE4SCE8</accession>
<dbReference type="Pfam" id="PF02240">
    <property type="entry name" value="MCR_gamma"/>
    <property type="match status" value="1"/>
</dbReference>
<evidence type="ECO:0000256" key="6">
    <source>
        <dbReference type="ARBA" id="ARBA00022994"/>
    </source>
</evidence>
<sequence>MAYKPQYGPGTSKVAENRRNQMNPTVKLEKIRSVTDEDLVLIMGHRAPGQAYPSAHPPLAEQGEPDCPIRKIVKPTEGAKAGDRVRYIQFADSMLNAPCQPYQRTYLEMYRYRGIDPGTLSGRQIVECRERDLEGYARELVETNLFDPATCGIRGATVHGHSLRLAENGMMFDMLQRCILDADGIVKYVKDQVGVPLDRKVAVGKPMDAKWLKDNTTMFNSLVGTAFRSDAEYVKYVQRIHALRTKYGFMPKEA</sequence>
<comment type="catalytic activity">
    <reaction evidence="7">
        <text>coenzyme B + methyl-coenzyme M = methane + coenzyme M-coenzyme B heterodisulfide</text>
        <dbReference type="Rhea" id="RHEA:12532"/>
        <dbReference type="ChEBI" id="CHEBI:16183"/>
        <dbReference type="ChEBI" id="CHEBI:58286"/>
        <dbReference type="ChEBI" id="CHEBI:58411"/>
        <dbReference type="ChEBI" id="CHEBI:58596"/>
        <dbReference type="EC" id="2.8.4.1"/>
    </reaction>
    <physiologicalReaction direction="left-to-right" evidence="7">
        <dbReference type="Rhea" id="RHEA:12533"/>
    </physiologicalReaction>
</comment>
<dbReference type="EMBL" id="JAWDKB010000005">
    <property type="protein sequence ID" value="MDV0443989.1"/>
    <property type="molecule type" value="Genomic_DNA"/>
</dbReference>
<evidence type="ECO:0000256" key="9">
    <source>
        <dbReference type="SAM" id="MobiDB-lite"/>
    </source>
</evidence>
<dbReference type="PIRSF" id="PIRSF000264">
    <property type="entry name" value="Meth_CoM_rd_gama"/>
    <property type="match status" value="1"/>
</dbReference>
<dbReference type="NCBIfam" id="TIGR03259">
    <property type="entry name" value="met_CoM_red_gam"/>
    <property type="match status" value="1"/>
</dbReference>
<comment type="caution">
    <text evidence="10">The sequence shown here is derived from an EMBL/GenBank/DDBJ whole genome shotgun (WGS) entry which is preliminary data.</text>
</comment>
<dbReference type="InterPro" id="IPR003178">
    <property type="entry name" value="Me_CoM_Rdtase_gsu"/>
</dbReference>
<evidence type="ECO:0000313" key="10">
    <source>
        <dbReference type="EMBL" id="MDV0443989.1"/>
    </source>
</evidence>
<dbReference type="InterPro" id="IPR009024">
    <property type="entry name" value="Me_CoM_Rdtase_Fd-like_fold"/>
</dbReference>
<dbReference type="InterPro" id="IPR036994">
    <property type="entry name" value="Me_CoM_Rdtase_gsu_sf"/>
</dbReference>
<feature type="region of interest" description="Disordered" evidence="9">
    <location>
        <begin position="1"/>
        <end position="23"/>
    </location>
</feature>
<comment type="subunit">
    <text evidence="8">Hexamer of two alpha, two beta, and two gamma chains.</text>
</comment>
<evidence type="ECO:0000256" key="7">
    <source>
        <dbReference type="ARBA" id="ARBA00047772"/>
    </source>
</evidence>
<gene>
    <name evidence="10" type="ORF">McpCs1_13770</name>
</gene>
<dbReference type="SUPFAM" id="SSF55088">
    <property type="entry name" value="Methyl-coenzyme M reductase subunits"/>
    <property type="match status" value="1"/>
</dbReference>
<proteinExistence type="inferred from homology"/>
<evidence type="ECO:0000256" key="5">
    <source>
        <dbReference type="ARBA" id="ARBA00022679"/>
    </source>
</evidence>
<comment type="subunit">
    <text evidence="4">MCR is a hexamer of two alpha, two beta, and two gamma chains, forming a dimer of heterotrimers.</text>
</comment>
<dbReference type="GO" id="GO:0015948">
    <property type="term" value="P:methanogenesis"/>
    <property type="evidence" value="ECO:0007669"/>
    <property type="project" value="UniProtKB-UniRule"/>
</dbReference>
<evidence type="ECO:0000313" key="11">
    <source>
        <dbReference type="Proteomes" id="UP001283212"/>
    </source>
</evidence>
<dbReference type="RefSeq" id="WP_338096497.1">
    <property type="nucleotide sequence ID" value="NZ_JAWDKB010000005.1"/>
</dbReference>
<evidence type="ECO:0000256" key="2">
    <source>
        <dbReference type="ARBA" id="ARBA00005149"/>
    </source>
</evidence>
<evidence type="ECO:0000256" key="1">
    <source>
        <dbReference type="ARBA" id="ARBA00001952"/>
    </source>
</evidence>
<evidence type="ECO:0000256" key="3">
    <source>
        <dbReference type="ARBA" id="ARBA00008740"/>
    </source>
</evidence>
<dbReference type="Proteomes" id="UP001283212">
    <property type="component" value="Unassembled WGS sequence"/>
</dbReference>
<dbReference type="GO" id="GO:0050524">
    <property type="term" value="F:coenzyme-B sulfoethylthiotransferase activity"/>
    <property type="evidence" value="ECO:0007669"/>
    <property type="project" value="UniProtKB-UniRule"/>
</dbReference>
<evidence type="ECO:0000256" key="4">
    <source>
        <dbReference type="ARBA" id="ARBA00011155"/>
    </source>
</evidence>
<keyword evidence="11" id="KW-1185">Reference proteome</keyword>
<comment type="similarity">
    <text evidence="3">Belongs to the methyl-coenzyme M reductase gamma subunit family.</text>
</comment>
<protein>
    <recommendedName>
        <fullName evidence="8">Methyl-coenzyme M reductase subunit gamma</fullName>
        <ecNumber evidence="8">2.8.4.1</ecNumber>
    </recommendedName>
</protein>
<name>A0AAE4SCE8_9EURY</name>
<comment type="pathway">
    <text evidence="2 8">One-carbon metabolism; methyl-coenzyme M reduction; methane from methyl-coenzyme M: step 1/1.</text>
</comment>
<dbReference type="EC" id="2.8.4.1" evidence="8"/>
<comment type="cofactor">
    <cofactor evidence="1">
        <name>coenzyme F430</name>
        <dbReference type="ChEBI" id="CHEBI:60540"/>
    </cofactor>
</comment>
<keyword evidence="5 8" id="KW-0808">Transferase</keyword>
<reference evidence="10 11" key="1">
    <citation type="submission" date="2023-06" db="EMBL/GenBank/DDBJ databases">
        <title>Genome sequence of Methancorpusculaceae sp. Cs1.</title>
        <authorList>
            <person name="Protasov E."/>
            <person name="Platt K."/>
            <person name="Poehlein A."/>
            <person name="Daniel R."/>
            <person name="Brune A."/>
        </authorList>
    </citation>
    <scope>NUCLEOTIDE SEQUENCE [LARGE SCALE GENOMIC DNA]</scope>
    <source>
        <strain evidence="10 11">Cs1</strain>
    </source>
</reference>